<comment type="caution">
    <text evidence="3">The sequence shown here is derived from an EMBL/GenBank/DDBJ whole genome shotgun (WGS) entry which is preliminary data.</text>
</comment>
<dbReference type="InterPro" id="IPR013538">
    <property type="entry name" value="ASHA1/2-like_C"/>
</dbReference>
<proteinExistence type="inferred from homology"/>
<reference evidence="3 4" key="1">
    <citation type="submission" date="2018-03" db="EMBL/GenBank/DDBJ databases">
        <title>Genomic Encyclopedia of Archaeal and Bacterial Type Strains, Phase II (KMG-II): from individual species to whole genera.</title>
        <authorList>
            <person name="Goeker M."/>
        </authorList>
    </citation>
    <scope>NUCLEOTIDE SEQUENCE [LARGE SCALE GENOMIC DNA]</scope>
    <source>
        <strain evidence="3 4">DSM 24859</strain>
    </source>
</reference>
<organism evidence="3 4">
    <name type="scientific">Chitinophaga niastensis</name>
    <dbReference type="NCBI Taxonomy" id="536980"/>
    <lineage>
        <taxon>Bacteria</taxon>
        <taxon>Pseudomonadati</taxon>
        <taxon>Bacteroidota</taxon>
        <taxon>Chitinophagia</taxon>
        <taxon>Chitinophagales</taxon>
        <taxon>Chitinophagaceae</taxon>
        <taxon>Chitinophaga</taxon>
    </lineage>
</organism>
<evidence type="ECO:0000313" key="3">
    <source>
        <dbReference type="EMBL" id="PSL43886.1"/>
    </source>
</evidence>
<sequence>MENYDWSRFVLKIPVKSTIQQAFDAWNSPAALESWFLRRADFTNEAGEQRAAHSPLEKGDEFSWYWHGFTDESAEHGEILATNGHDYLQFLFGKAGIVTVRISAAEGSTIVELQQESIPLDETSRVNYYIGCSNGWTFYLANLKSLLEGGLDLRNKNVALQQVVNS</sequence>
<keyword evidence="4" id="KW-1185">Reference proteome</keyword>
<name>A0A2P8HCC6_CHINA</name>
<evidence type="ECO:0000256" key="1">
    <source>
        <dbReference type="ARBA" id="ARBA00006817"/>
    </source>
</evidence>
<dbReference type="AlphaFoldDB" id="A0A2P8HCC6"/>
<dbReference type="InterPro" id="IPR023393">
    <property type="entry name" value="START-like_dom_sf"/>
</dbReference>
<dbReference type="Gene3D" id="3.30.530.20">
    <property type="match status" value="1"/>
</dbReference>
<protein>
    <submittedName>
        <fullName evidence="3">Uncharacterized protein YndB with AHSA1/START domain</fullName>
    </submittedName>
</protein>
<dbReference type="Pfam" id="PF08327">
    <property type="entry name" value="AHSA1"/>
    <property type="match status" value="1"/>
</dbReference>
<dbReference type="Proteomes" id="UP000240971">
    <property type="component" value="Unassembled WGS sequence"/>
</dbReference>
<dbReference type="SUPFAM" id="SSF55961">
    <property type="entry name" value="Bet v1-like"/>
    <property type="match status" value="1"/>
</dbReference>
<dbReference type="CDD" id="cd07814">
    <property type="entry name" value="SRPBCC_CalC_Aha1-like"/>
    <property type="match status" value="1"/>
</dbReference>
<dbReference type="OrthoDB" id="9800631at2"/>
<evidence type="ECO:0000313" key="4">
    <source>
        <dbReference type="Proteomes" id="UP000240971"/>
    </source>
</evidence>
<dbReference type="EMBL" id="PYAW01000007">
    <property type="protein sequence ID" value="PSL43886.1"/>
    <property type="molecule type" value="Genomic_DNA"/>
</dbReference>
<accession>A0A2P8HCC6</accession>
<gene>
    <name evidence="3" type="ORF">CLV51_107198</name>
</gene>
<feature type="domain" description="Activator of Hsp90 ATPase homologue 1/2-like C-terminal" evidence="2">
    <location>
        <begin position="18"/>
        <end position="148"/>
    </location>
</feature>
<comment type="similarity">
    <text evidence="1">Belongs to the AHA1 family.</text>
</comment>
<dbReference type="RefSeq" id="WP_106530853.1">
    <property type="nucleotide sequence ID" value="NZ_PYAW01000007.1"/>
</dbReference>
<evidence type="ECO:0000259" key="2">
    <source>
        <dbReference type="Pfam" id="PF08327"/>
    </source>
</evidence>